<dbReference type="Proteomes" id="UP000323105">
    <property type="component" value="Unassembled WGS sequence"/>
</dbReference>
<evidence type="ECO:0000313" key="1">
    <source>
        <dbReference type="EMBL" id="GEQ77580.1"/>
    </source>
</evidence>
<protein>
    <submittedName>
        <fullName evidence="1">Uncharacterized protein</fullName>
    </submittedName>
</protein>
<dbReference type="RefSeq" id="WP_149356936.1">
    <property type="nucleotide sequence ID" value="NZ_BKBW01000014.1"/>
</dbReference>
<dbReference type="AlphaFoldDB" id="A0A5A7MJB4"/>
<sequence>MPFSADEKSAWIARVNADREFLLVARWTDVCFQVGCGDERHNFRVTAAKIEEVAEAAPEGSIRLEGSADAWSAFMQPIPVSPNHHVLGMDRRRSDFAIAQGRHEFIQNLRVLTIALNLLRAASKEGSDERL</sequence>
<organism evidence="1 2">
    <name type="scientific">Comamonas testosteroni</name>
    <name type="common">Pseudomonas testosteroni</name>
    <dbReference type="NCBI Taxonomy" id="285"/>
    <lineage>
        <taxon>Bacteria</taxon>
        <taxon>Pseudomonadati</taxon>
        <taxon>Pseudomonadota</taxon>
        <taxon>Betaproteobacteria</taxon>
        <taxon>Burkholderiales</taxon>
        <taxon>Comamonadaceae</taxon>
        <taxon>Comamonas</taxon>
    </lineage>
</organism>
<reference evidence="1 2" key="1">
    <citation type="journal article" date="2019" name="Microbiol. Resour. Announc.">
        <title>Draft Genome Sequence of Comamonas testosteroni TA441, a Bacterium That Has a Cryptic Phenol Degradation Gene Cluster.</title>
        <authorList>
            <person name="Arai H."/>
            <person name="Ishii M."/>
        </authorList>
    </citation>
    <scope>NUCLEOTIDE SEQUENCE [LARGE SCALE GENOMIC DNA]</scope>
    <source>
        <strain evidence="1 2">TA441</strain>
    </source>
</reference>
<name>A0A5A7MJB4_COMTE</name>
<proteinExistence type="predicted"/>
<gene>
    <name evidence="1" type="ORF">CTTA_4585</name>
</gene>
<accession>A0A5A7MJB4</accession>
<comment type="caution">
    <text evidence="1">The sequence shown here is derived from an EMBL/GenBank/DDBJ whole genome shotgun (WGS) entry which is preliminary data.</text>
</comment>
<evidence type="ECO:0000313" key="2">
    <source>
        <dbReference type="Proteomes" id="UP000323105"/>
    </source>
</evidence>
<dbReference type="EMBL" id="BKBW01000014">
    <property type="protein sequence ID" value="GEQ77580.1"/>
    <property type="molecule type" value="Genomic_DNA"/>
</dbReference>